<dbReference type="InterPro" id="IPR015424">
    <property type="entry name" value="PyrdxlP-dep_Trfase"/>
</dbReference>
<dbReference type="PANTHER" id="PTHR11879:SF22">
    <property type="entry name" value="ASPARTATE AMINOTRANSFERASE, MITOCHONDRIAL"/>
    <property type="match status" value="1"/>
</dbReference>
<evidence type="ECO:0000256" key="3">
    <source>
        <dbReference type="ARBA" id="ARBA00011738"/>
    </source>
</evidence>
<accession>T1AJF0</accession>
<dbReference type="SUPFAM" id="SSF53383">
    <property type="entry name" value="PLP-dependent transferases"/>
    <property type="match status" value="1"/>
</dbReference>
<dbReference type="Gene3D" id="3.90.1150.10">
    <property type="entry name" value="Aspartate Aminotransferase, domain 1"/>
    <property type="match status" value="1"/>
</dbReference>
<dbReference type="AlphaFoldDB" id="T1AJF0"/>
<evidence type="ECO:0000259" key="7">
    <source>
        <dbReference type="Pfam" id="PF00155"/>
    </source>
</evidence>
<dbReference type="GO" id="GO:0030170">
    <property type="term" value="F:pyridoxal phosphate binding"/>
    <property type="evidence" value="ECO:0007669"/>
    <property type="project" value="InterPro"/>
</dbReference>
<evidence type="ECO:0000313" key="8">
    <source>
        <dbReference type="EMBL" id="EQD41049.1"/>
    </source>
</evidence>
<dbReference type="EMBL" id="AUZZ01007797">
    <property type="protein sequence ID" value="EQD41049.1"/>
    <property type="molecule type" value="Genomic_DNA"/>
</dbReference>
<organism evidence="8">
    <name type="scientific">mine drainage metagenome</name>
    <dbReference type="NCBI Taxonomy" id="410659"/>
    <lineage>
        <taxon>unclassified sequences</taxon>
        <taxon>metagenomes</taxon>
        <taxon>ecological metagenomes</taxon>
    </lineage>
</organism>
<keyword evidence="5 8" id="KW-0808">Transferase</keyword>
<dbReference type="InterPro" id="IPR015422">
    <property type="entry name" value="PyrdxlP-dep_Trfase_small"/>
</dbReference>
<keyword evidence="6" id="KW-0663">Pyridoxal phosphate</keyword>
<comment type="cofactor">
    <cofactor evidence="1">
        <name>pyridoxal 5'-phosphate</name>
        <dbReference type="ChEBI" id="CHEBI:597326"/>
    </cofactor>
</comment>
<proteinExistence type="inferred from homology"/>
<evidence type="ECO:0000256" key="2">
    <source>
        <dbReference type="ARBA" id="ARBA00007441"/>
    </source>
</evidence>
<dbReference type="InterPro" id="IPR004839">
    <property type="entry name" value="Aminotransferase_I/II_large"/>
</dbReference>
<reference evidence="8" key="2">
    <citation type="journal article" date="2014" name="ISME J.">
        <title>Microbial stratification in low pH oxic and suboxic macroscopic growths along an acid mine drainage.</title>
        <authorList>
            <person name="Mendez-Garcia C."/>
            <person name="Mesa V."/>
            <person name="Sprenger R.R."/>
            <person name="Richter M."/>
            <person name="Diez M.S."/>
            <person name="Solano J."/>
            <person name="Bargiela R."/>
            <person name="Golyshina O.V."/>
            <person name="Manteca A."/>
            <person name="Ramos J.L."/>
            <person name="Gallego J.R."/>
            <person name="Llorente I."/>
            <person name="Martins Dos Santos V.A."/>
            <person name="Jensen O.N."/>
            <person name="Pelaez A.I."/>
            <person name="Sanchez J."/>
            <person name="Ferrer M."/>
        </authorList>
    </citation>
    <scope>NUCLEOTIDE SEQUENCE</scope>
</reference>
<dbReference type="PANTHER" id="PTHR11879">
    <property type="entry name" value="ASPARTATE AMINOTRANSFERASE"/>
    <property type="match status" value="1"/>
</dbReference>
<comment type="subunit">
    <text evidence="3">Homodimer.</text>
</comment>
<comment type="similarity">
    <text evidence="2">Belongs to the class-I pyridoxal-phosphate-dependent aminotransferase family.</text>
</comment>
<evidence type="ECO:0000256" key="6">
    <source>
        <dbReference type="ARBA" id="ARBA00022898"/>
    </source>
</evidence>
<dbReference type="Gene3D" id="3.40.640.10">
    <property type="entry name" value="Type I PLP-dependent aspartate aminotransferase-like (Major domain)"/>
    <property type="match status" value="1"/>
</dbReference>
<evidence type="ECO:0000256" key="5">
    <source>
        <dbReference type="ARBA" id="ARBA00022679"/>
    </source>
</evidence>
<keyword evidence="4 8" id="KW-0032">Aminotransferase</keyword>
<dbReference type="InterPro" id="IPR004838">
    <property type="entry name" value="NHTrfase_class1_PyrdxlP-BS"/>
</dbReference>
<dbReference type="GO" id="GO:0042802">
    <property type="term" value="F:identical protein binding"/>
    <property type="evidence" value="ECO:0007669"/>
    <property type="project" value="TreeGrafter"/>
</dbReference>
<sequence length="213" mass="22653">SGGVAFEAMMHSLESLPPRSVILLHASCHNPTGADLEAAQWGELLGLMQRRALLPFIDMAYQGLGDGIDADAEGLRLLCAALPEVLIAVSCSKNFGLYRERVGCLIALNQSAAAAGATLTQLTRIARGLYSMPPDHGAAIVAEILGSDTQRAAWRSELDQMRARIAHLRVAATRALAEACPDHDFSHIERQRGMFPISASARRSCSGCASGTT</sequence>
<dbReference type="GO" id="GO:0033585">
    <property type="term" value="P:L-phenylalanine biosynthetic process from chorismate via phenylpyruvate"/>
    <property type="evidence" value="ECO:0007669"/>
    <property type="project" value="TreeGrafter"/>
</dbReference>
<evidence type="ECO:0000256" key="4">
    <source>
        <dbReference type="ARBA" id="ARBA00022576"/>
    </source>
</evidence>
<gene>
    <name evidence="8" type="ORF">B2A_10827</name>
</gene>
<feature type="non-terminal residue" evidence="8">
    <location>
        <position position="1"/>
    </location>
</feature>
<evidence type="ECO:0000256" key="1">
    <source>
        <dbReference type="ARBA" id="ARBA00001933"/>
    </source>
</evidence>
<comment type="caution">
    <text evidence="8">The sequence shown here is derived from an EMBL/GenBank/DDBJ whole genome shotgun (WGS) entry which is preliminary data.</text>
</comment>
<feature type="domain" description="Aminotransferase class I/classII large" evidence="7">
    <location>
        <begin position="4"/>
        <end position="198"/>
    </location>
</feature>
<name>T1AJF0_9ZZZZ</name>
<feature type="non-terminal residue" evidence="8">
    <location>
        <position position="213"/>
    </location>
</feature>
<dbReference type="GO" id="GO:0004069">
    <property type="term" value="F:L-aspartate:2-oxoglutarate aminotransferase activity"/>
    <property type="evidence" value="ECO:0007669"/>
    <property type="project" value="TreeGrafter"/>
</dbReference>
<dbReference type="PRINTS" id="PR00799">
    <property type="entry name" value="TRANSAMINASE"/>
</dbReference>
<dbReference type="PROSITE" id="PS00105">
    <property type="entry name" value="AA_TRANSFER_CLASS_1"/>
    <property type="match status" value="1"/>
</dbReference>
<dbReference type="InterPro" id="IPR015421">
    <property type="entry name" value="PyrdxlP-dep_Trfase_major"/>
</dbReference>
<dbReference type="InterPro" id="IPR000796">
    <property type="entry name" value="Asp_trans"/>
</dbReference>
<dbReference type="GO" id="GO:0004838">
    <property type="term" value="F:L-tyrosine-2-oxoglutarate transaminase activity"/>
    <property type="evidence" value="ECO:0007669"/>
    <property type="project" value="TreeGrafter"/>
</dbReference>
<reference evidence="8" key="1">
    <citation type="submission" date="2013-08" db="EMBL/GenBank/DDBJ databases">
        <authorList>
            <person name="Mendez C."/>
            <person name="Richter M."/>
            <person name="Ferrer M."/>
            <person name="Sanchez J."/>
        </authorList>
    </citation>
    <scope>NUCLEOTIDE SEQUENCE</scope>
</reference>
<dbReference type="GO" id="GO:0005829">
    <property type="term" value="C:cytosol"/>
    <property type="evidence" value="ECO:0007669"/>
    <property type="project" value="TreeGrafter"/>
</dbReference>
<dbReference type="Pfam" id="PF00155">
    <property type="entry name" value="Aminotran_1_2"/>
    <property type="match status" value="1"/>
</dbReference>
<protein>
    <submittedName>
        <fullName evidence="8">Aspartate aminotransferase</fullName>
    </submittedName>
</protein>